<dbReference type="PROSITE" id="PS52016">
    <property type="entry name" value="TONB_DEPENDENT_REC_3"/>
    <property type="match status" value="1"/>
</dbReference>
<dbReference type="PATRIC" id="fig|1300342.3.peg.2750"/>
<keyword evidence="5 9" id="KW-0798">TonB box</keyword>
<evidence type="ECO:0000313" key="14">
    <source>
        <dbReference type="EMBL" id="ANB18818.1"/>
    </source>
</evidence>
<dbReference type="NCBIfam" id="TIGR01778">
    <property type="entry name" value="TonB-copper"/>
    <property type="match status" value="1"/>
</dbReference>
<keyword evidence="4 8" id="KW-0812">Transmembrane</keyword>
<keyword evidence="3 8" id="KW-1134">Transmembrane beta strand</keyword>
<evidence type="ECO:0000259" key="12">
    <source>
        <dbReference type="Pfam" id="PF00593"/>
    </source>
</evidence>
<proteinExistence type="inferred from homology"/>
<name>A0A160DW52_9GAMM</name>
<dbReference type="InterPro" id="IPR037066">
    <property type="entry name" value="Plug_dom_sf"/>
</dbReference>
<evidence type="ECO:0000259" key="13">
    <source>
        <dbReference type="Pfam" id="PF07715"/>
    </source>
</evidence>
<feature type="compositionally biased region" description="Basic and acidic residues" evidence="10">
    <location>
        <begin position="396"/>
        <end position="409"/>
    </location>
</feature>
<evidence type="ECO:0000256" key="5">
    <source>
        <dbReference type="ARBA" id="ARBA00023077"/>
    </source>
</evidence>
<keyword evidence="14" id="KW-0675">Receptor</keyword>
<evidence type="ECO:0000256" key="7">
    <source>
        <dbReference type="ARBA" id="ARBA00023237"/>
    </source>
</evidence>
<dbReference type="InterPro" id="IPR039426">
    <property type="entry name" value="TonB-dep_rcpt-like"/>
</dbReference>
<feature type="domain" description="TonB-dependent receptor plug" evidence="13">
    <location>
        <begin position="66"/>
        <end position="153"/>
    </location>
</feature>
<comment type="subcellular location">
    <subcellularLocation>
        <location evidence="1 8">Cell outer membrane</location>
        <topology evidence="1 8">Multi-pass membrane protein</topology>
    </subcellularLocation>
</comment>
<evidence type="ECO:0000256" key="4">
    <source>
        <dbReference type="ARBA" id="ARBA00022692"/>
    </source>
</evidence>
<evidence type="ECO:0000256" key="2">
    <source>
        <dbReference type="ARBA" id="ARBA00022448"/>
    </source>
</evidence>
<evidence type="ECO:0000256" key="8">
    <source>
        <dbReference type="PROSITE-ProRule" id="PRU01360"/>
    </source>
</evidence>
<feature type="signal peptide" evidence="11">
    <location>
        <begin position="1"/>
        <end position="23"/>
    </location>
</feature>
<evidence type="ECO:0000313" key="15">
    <source>
        <dbReference type="Proteomes" id="UP000076830"/>
    </source>
</evidence>
<dbReference type="RefSeq" id="WP_067648820.1">
    <property type="nucleotide sequence ID" value="NZ_CP015249.1"/>
</dbReference>
<evidence type="ECO:0000256" key="3">
    <source>
        <dbReference type="ARBA" id="ARBA00022452"/>
    </source>
</evidence>
<keyword evidence="2 8" id="KW-0813">Transport</keyword>
<dbReference type="Gene3D" id="2.40.170.20">
    <property type="entry name" value="TonB-dependent receptor, beta-barrel domain"/>
    <property type="match status" value="1"/>
</dbReference>
<keyword evidence="15" id="KW-1185">Reference proteome</keyword>
<dbReference type="EMBL" id="CP015249">
    <property type="protein sequence ID" value="ANB18818.1"/>
    <property type="molecule type" value="Genomic_DNA"/>
</dbReference>
<keyword evidence="6 8" id="KW-0472">Membrane</keyword>
<dbReference type="STRING" id="1300342.I596_2824"/>
<dbReference type="Pfam" id="PF07715">
    <property type="entry name" value="Plug"/>
    <property type="match status" value="1"/>
</dbReference>
<dbReference type="Pfam" id="PF00593">
    <property type="entry name" value="TonB_dep_Rec_b-barrel"/>
    <property type="match status" value="1"/>
</dbReference>
<dbReference type="GO" id="GO:0044718">
    <property type="term" value="P:siderophore transmembrane transport"/>
    <property type="evidence" value="ECO:0007669"/>
    <property type="project" value="TreeGrafter"/>
</dbReference>
<organism evidence="14 15">
    <name type="scientific">Dokdonella koreensis DS-123</name>
    <dbReference type="NCBI Taxonomy" id="1300342"/>
    <lineage>
        <taxon>Bacteria</taxon>
        <taxon>Pseudomonadati</taxon>
        <taxon>Pseudomonadota</taxon>
        <taxon>Gammaproteobacteria</taxon>
        <taxon>Lysobacterales</taxon>
        <taxon>Rhodanobacteraceae</taxon>
        <taxon>Dokdonella</taxon>
    </lineage>
</organism>
<keyword evidence="11" id="KW-0732">Signal</keyword>
<dbReference type="AlphaFoldDB" id="A0A160DW52"/>
<accession>A0A160DW52</accession>
<dbReference type="PANTHER" id="PTHR30069">
    <property type="entry name" value="TONB-DEPENDENT OUTER MEMBRANE RECEPTOR"/>
    <property type="match status" value="1"/>
</dbReference>
<dbReference type="InterPro" id="IPR010100">
    <property type="entry name" value="TonB-dep_Cu_rcpt"/>
</dbReference>
<sequence>MPPNASPAVLAAALLACAVPAQATDPSVTDPAPETARLQPVVVTAVAPQSPLLFTTDPKLPRQPVPASDGADYLRTIAGFGAVRNGGTNGDPVLRGMFGSRLNLLTGDGAMAGACPARMDNPLSYVAPETYDVLAVIKGPQTVLWGPGASAGTVRFERRTAPFETAGARLYGSALGGSWGRNDQVADIALGAPAGHLRLVANRSEQDDYDDGDGRTVPSRWKKWNADVEAGWTPGADTRVIATFGTGDGEARYAGRGMDGTRFKRESAGLRVEKTGFGGALARIDASVFHNDADHVMDNFRLREPDPLGPMPMPMEARLDRRTTGGRAAATWQLGAWDLVTGLDQQASRHRNHEAAHAMDMHAGTAWVPDARFTTTGAFAEATWKARPRDRLVAGARADRARVEDRRATTDGMMPMPNPTAGATRRETLGAGFVRYEHDLAATPATVYAGLGRTERLPDYWELFSPDHGPMGAANAFAAIRPEITTQLDVGAQYQGAVLRAWASLYAARIDDYILFRYGSGGMMGPSSQALNVDARTRGGELGLQWRFAPRWTTEATVAYAWGENRSDDRALPQMPPLEARMNLTYARADWSLGALWRLVARQGRIAVDEGNVVGRDLGPSAGFGTFSLNAGYRFGKTLQLTAGIDNLFDRTYAEHLNLAGNAAFGYPADPVRIHEPGRLVWMKLALDY</sequence>
<dbReference type="KEGG" id="dko:I596_2824"/>
<dbReference type="Gene3D" id="2.170.130.10">
    <property type="entry name" value="TonB-dependent receptor, plug domain"/>
    <property type="match status" value="1"/>
</dbReference>
<comment type="similarity">
    <text evidence="8 9">Belongs to the TonB-dependent receptor family.</text>
</comment>
<dbReference type="OrthoDB" id="5332150at2"/>
<evidence type="ECO:0000256" key="9">
    <source>
        <dbReference type="RuleBase" id="RU003357"/>
    </source>
</evidence>
<dbReference type="InterPro" id="IPR012910">
    <property type="entry name" value="Plug_dom"/>
</dbReference>
<dbReference type="Proteomes" id="UP000076830">
    <property type="component" value="Chromosome"/>
</dbReference>
<reference evidence="14 15" key="1">
    <citation type="submission" date="2016-04" db="EMBL/GenBank/DDBJ databases">
        <title>Complete genome sequence of Dokdonella koreensis DS-123T.</title>
        <authorList>
            <person name="Kim J.F."/>
            <person name="Lee H."/>
            <person name="Kwak M.-J."/>
        </authorList>
    </citation>
    <scope>NUCLEOTIDE SEQUENCE [LARGE SCALE GENOMIC DNA]</scope>
    <source>
        <strain evidence="14 15">DS-123</strain>
    </source>
</reference>
<evidence type="ECO:0000256" key="11">
    <source>
        <dbReference type="SAM" id="SignalP"/>
    </source>
</evidence>
<dbReference type="InterPro" id="IPR036942">
    <property type="entry name" value="Beta-barrel_TonB_sf"/>
</dbReference>
<dbReference type="CDD" id="cd01347">
    <property type="entry name" value="ligand_gated_channel"/>
    <property type="match status" value="1"/>
</dbReference>
<feature type="region of interest" description="Disordered" evidence="10">
    <location>
        <begin position="396"/>
        <end position="424"/>
    </location>
</feature>
<evidence type="ECO:0000256" key="1">
    <source>
        <dbReference type="ARBA" id="ARBA00004571"/>
    </source>
</evidence>
<evidence type="ECO:0000256" key="10">
    <source>
        <dbReference type="SAM" id="MobiDB-lite"/>
    </source>
</evidence>
<dbReference type="GO" id="GO:0009279">
    <property type="term" value="C:cell outer membrane"/>
    <property type="evidence" value="ECO:0007669"/>
    <property type="project" value="UniProtKB-SubCell"/>
</dbReference>
<dbReference type="InterPro" id="IPR000531">
    <property type="entry name" value="Beta-barrel_TonB"/>
</dbReference>
<dbReference type="PANTHER" id="PTHR30069:SF49">
    <property type="entry name" value="OUTER MEMBRANE PROTEIN C"/>
    <property type="match status" value="1"/>
</dbReference>
<feature type="domain" description="TonB-dependent receptor-like beta-barrel" evidence="12">
    <location>
        <begin position="207"/>
        <end position="648"/>
    </location>
</feature>
<keyword evidence="7 8" id="KW-0998">Cell outer membrane</keyword>
<feature type="chain" id="PRO_5007813181" evidence="11">
    <location>
        <begin position="24"/>
        <end position="689"/>
    </location>
</feature>
<dbReference type="GO" id="GO:0015344">
    <property type="term" value="F:siderophore uptake transmembrane transporter activity"/>
    <property type="evidence" value="ECO:0007669"/>
    <property type="project" value="TreeGrafter"/>
</dbReference>
<evidence type="ECO:0000256" key="6">
    <source>
        <dbReference type="ARBA" id="ARBA00023136"/>
    </source>
</evidence>
<gene>
    <name evidence="14" type="ORF">I596_2824</name>
</gene>
<dbReference type="SUPFAM" id="SSF56935">
    <property type="entry name" value="Porins"/>
    <property type="match status" value="1"/>
</dbReference>
<protein>
    <submittedName>
        <fullName evidence="14">TonB-dependent copper receptor</fullName>
    </submittedName>
</protein>